<keyword evidence="3" id="KW-1185">Reference proteome</keyword>
<evidence type="ECO:0008006" key="4">
    <source>
        <dbReference type="Google" id="ProtNLM"/>
    </source>
</evidence>
<comment type="caution">
    <text evidence="2">The sequence shown here is derived from an EMBL/GenBank/DDBJ whole genome shotgun (WGS) entry which is preliminary data.</text>
</comment>
<sequence length="187" mass="21215">MRRRFLANESGATVIEFALSLPIMFGILLVSTDLYNINRMRGDMEQASHNLASILANQQEWNADSFDYLIEHTIDNSVGEEYELIVSKVNIDRSMDWSPIRRGEISDVCADKSSGKYYSDQMPEEDPDSNTASFLVIQLCRYNDDLIINSGLLGSKKMESTSINRLLYHSVVLDKRLSGEVGVEYEE</sequence>
<evidence type="ECO:0000313" key="3">
    <source>
        <dbReference type="Proteomes" id="UP000294656"/>
    </source>
</evidence>
<proteinExistence type="predicted"/>
<dbReference type="OrthoDB" id="6856884at2"/>
<gene>
    <name evidence="2" type="ORF">DFP79_2350</name>
</gene>
<keyword evidence="1" id="KW-0472">Membrane</keyword>
<feature type="transmembrane region" description="Helical" evidence="1">
    <location>
        <begin position="12"/>
        <end position="31"/>
    </location>
</feature>
<organism evidence="2 3">
    <name type="scientific">Marinomonas balearica</name>
    <dbReference type="NCBI Taxonomy" id="491947"/>
    <lineage>
        <taxon>Bacteria</taxon>
        <taxon>Pseudomonadati</taxon>
        <taxon>Pseudomonadota</taxon>
        <taxon>Gammaproteobacteria</taxon>
        <taxon>Oceanospirillales</taxon>
        <taxon>Oceanospirillaceae</taxon>
        <taxon>Marinomonas</taxon>
    </lineage>
</organism>
<protein>
    <recommendedName>
        <fullName evidence="4">TadE-like protein</fullName>
    </recommendedName>
</protein>
<dbReference type="RefSeq" id="WP_133504094.1">
    <property type="nucleotide sequence ID" value="NZ_SNXC01000012.1"/>
</dbReference>
<name>A0A4R6MBB5_9GAMM</name>
<evidence type="ECO:0000256" key="1">
    <source>
        <dbReference type="SAM" id="Phobius"/>
    </source>
</evidence>
<evidence type="ECO:0000313" key="2">
    <source>
        <dbReference type="EMBL" id="TDO97529.1"/>
    </source>
</evidence>
<dbReference type="EMBL" id="SNXC01000012">
    <property type="protein sequence ID" value="TDO97529.1"/>
    <property type="molecule type" value="Genomic_DNA"/>
</dbReference>
<dbReference type="Proteomes" id="UP000294656">
    <property type="component" value="Unassembled WGS sequence"/>
</dbReference>
<keyword evidence="1" id="KW-1133">Transmembrane helix</keyword>
<dbReference type="AlphaFoldDB" id="A0A4R6MBB5"/>
<reference evidence="2 3" key="1">
    <citation type="submission" date="2019-03" db="EMBL/GenBank/DDBJ databases">
        <title>Genomic Encyclopedia of Type Strains, Phase III (KMG-III): the genomes of soil and plant-associated and newly described type strains.</title>
        <authorList>
            <person name="Whitman W."/>
        </authorList>
    </citation>
    <scope>NUCLEOTIDE SEQUENCE [LARGE SCALE GENOMIC DNA]</scope>
    <source>
        <strain evidence="2 3">CECT 7378</strain>
    </source>
</reference>
<keyword evidence="1" id="KW-0812">Transmembrane</keyword>
<accession>A0A4R6MBB5</accession>